<keyword evidence="5" id="KW-1015">Disulfide bond</keyword>
<evidence type="ECO:0000313" key="10">
    <source>
        <dbReference type="EMBL" id="CAH1797565.1"/>
    </source>
</evidence>
<feature type="domain" description="G-protein coupled receptors family 2 profile 2" evidence="8">
    <location>
        <begin position="598"/>
        <end position="846"/>
    </location>
</feature>
<dbReference type="GO" id="GO:0016020">
    <property type="term" value="C:membrane"/>
    <property type="evidence" value="ECO:0007669"/>
    <property type="project" value="UniProtKB-SubCell"/>
</dbReference>
<evidence type="ECO:0000259" key="8">
    <source>
        <dbReference type="PROSITE" id="PS50261"/>
    </source>
</evidence>
<dbReference type="Pfam" id="PF01033">
    <property type="entry name" value="Somatomedin_B"/>
    <property type="match status" value="1"/>
</dbReference>
<dbReference type="CDD" id="cd15039">
    <property type="entry name" value="7tmB3_Methuselah-like"/>
    <property type="match status" value="1"/>
</dbReference>
<feature type="transmembrane region" description="Helical" evidence="6">
    <location>
        <begin position="797"/>
        <end position="818"/>
    </location>
</feature>
<dbReference type="GO" id="GO:0007166">
    <property type="term" value="P:cell surface receptor signaling pathway"/>
    <property type="evidence" value="ECO:0007669"/>
    <property type="project" value="InterPro"/>
</dbReference>
<dbReference type="InterPro" id="IPR001212">
    <property type="entry name" value="Somatomedin_B_dom"/>
</dbReference>
<dbReference type="Gene3D" id="4.10.410.20">
    <property type="match status" value="1"/>
</dbReference>
<reference evidence="10" key="1">
    <citation type="submission" date="2022-03" db="EMBL/GenBank/DDBJ databases">
        <authorList>
            <person name="Martin C."/>
        </authorList>
    </citation>
    <scope>NUCLEOTIDE SEQUENCE</scope>
</reference>
<feature type="transmembrane region" description="Helical" evidence="6">
    <location>
        <begin position="752"/>
        <end position="777"/>
    </location>
</feature>
<dbReference type="EMBL" id="CAIIXF020000010">
    <property type="protein sequence ID" value="CAH1797565.1"/>
    <property type="molecule type" value="Genomic_DNA"/>
</dbReference>
<evidence type="ECO:0000313" key="11">
    <source>
        <dbReference type="Proteomes" id="UP000749559"/>
    </source>
</evidence>
<evidence type="ECO:0000256" key="2">
    <source>
        <dbReference type="ARBA" id="ARBA00022692"/>
    </source>
</evidence>
<feature type="transmembrane region" description="Helical" evidence="6">
    <location>
        <begin position="635"/>
        <end position="655"/>
    </location>
</feature>
<dbReference type="SMART" id="SM00201">
    <property type="entry name" value="SO"/>
    <property type="match status" value="1"/>
</dbReference>
<proteinExistence type="predicted"/>
<dbReference type="InterPro" id="IPR017981">
    <property type="entry name" value="GPCR_2-like_7TM"/>
</dbReference>
<dbReference type="InterPro" id="IPR036024">
    <property type="entry name" value="Somatomedin_B-like_dom_sf"/>
</dbReference>
<evidence type="ECO:0000259" key="9">
    <source>
        <dbReference type="PROSITE" id="PS50958"/>
    </source>
</evidence>
<evidence type="ECO:0000256" key="1">
    <source>
        <dbReference type="ARBA" id="ARBA00004141"/>
    </source>
</evidence>
<keyword evidence="4 6" id="KW-0472">Membrane</keyword>
<keyword evidence="11" id="KW-1185">Reference proteome</keyword>
<dbReference type="Pfam" id="PF00002">
    <property type="entry name" value="7tm_2"/>
    <property type="match status" value="1"/>
</dbReference>
<protein>
    <recommendedName>
        <fullName evidence="12">G-protein coupled receptor Mth2</fullName>
    </recommendedName>
</protein>
<feature type="domain" description="SMB" evidence="9">
    <location>
        <begin position="149"/>
        <end position="194"/>
    </location>
</feature>
<dbReference type="SUPFAM" id="SSF90188">
    <property type="entry name" value="Somatomedin B domain"/>
    <property type="match status" value="1"/>
</dbReference>
<dbReference type="PROSITE" id="PS50261">
    <property type="entry name" value="G_PROTEIN_RECEP_F2_4"/>
    <property type="match status" value="1"/>
</dbReference>
<evidence type="ECO:0000256" key="7">
    <source>
        <dbReference type="SAM" id="SignalP"/>
    </source>
</evidence>
<feature type="transmembrane region" description="Helical" evidence="6">
    <location>
        <begin position="704"/>
        <end position="725"/>
    </location>
</feature>
<dbReference type="PROSITE" id="PS50958">
    <property type="entry name" value="SMB_2"/>
    <property type="match status" value="1"/>
</dbReference>
<dbReference type="InterPro" id="IPR053231">
    <property type="entry name" value="GPCR_LN-TM7"/>
</dbReference>
<evidence type="ECO:0000256" key="3">
    <source>
        <dbReference type="ARBA" id="ARBA00022989"/>
    </source>
</evidence>
<dbReference type="AlphaFoldDB" id="A0A8S4PWD0"/>
<keyword evidence="2 6" id="KW-0812">Transmembrane</keyword>
<comment type="subcellular location">
    <subcellularLocation>
        <location evidence="1">Membrane</location>
        <topology evidence="1">Multi-pass membrane protein</topology>
    </subcellularLocation>
</comment>
<dbReference type="OrthoDB" id="6134459at2759"/>
<feature type="transmembrane region" description="Helical" evidence="6">
    <location>
        <begin position="667"/>
        <end position="684"/>
    </location>
</feature>
<evidence type="ECO:0008006" key="12">
    <source>
        <dbReference type="Google" id="ProtNLM"/>
    </source>
</evidence>
<dbReference type="Proteomes" id="UP000749559">
    <property type="component" value="Unassembled WGS sequence"/>
</dbReference>
<organism evidence="10 11">
    <name type="scientific">Owenia fusiformis</name>
    <name type="common">Polychaete worm</name>
    <dbReference type="NCBI Taxonomy" id="6347"/>
    <lineage>
        <taxon>Eukaryota</taxon>
        <taxon>Metazoa</taxon>
        <taxon>Spiralia</taxon>
        <taxon>Lophotrochozoa</taxon>
        <taxon>Annelida</taxon>
        <taxon>Polychaeta</taxon>
        <taxon>Sedentaria</taxon>
        <taxon>Canalipalpata</taxon>
        <taxon>Sabellida</taxon>
        <taxon>Oweniida</taxon>
        <taxon>Oweniidae</taxon>
        <taxon>Owenia</taxon>
    </lineage>
</organism>
<evidence type="ECO:0000256" key="4">
    <source>
        <dbReference type="ARBA" id="ARBA00023136"/>
    </source>
</evidence>
<keyword evidence="7" id="KW-0732">Signal</keyword>
<dbReference type="PANTHER" id="PTHR45902">
    <property type="entry name" value="LATROPHILIN RECEPTOR-LIKE PROTEIN A"/>
    <property type="match status" value="1"/>
</dbReference>
<name>A0A8S4PWD0_OWEFU</name>
<feature type="signal peptide" evidence="7">
    <location>
        <begin position="1"/>
        <end position="24"/>
    </location>
</feature>
<feature type="transmembrane region" description="Helical" evidence="6">
    <location>
        <begin position="598"/>
        <end position="623"/>
    </location>
</feature>
<evidence type="ECO:0000256" key="6">
    <source>
        <dbReference type="SAM" id="Phobius"/>
    </source>
</evidence>
<sequence>MESKIEVLITLFLLIRLCAQVAEANVNTESESNGDINITAVAATDNPTTTFAADDERSMENVSGNDDERPLMEEEKHFDYGDFLDFIIILSNETTTVMSPSKAETTQIAIHLDPILLEYEFDDMGPCDAEFDLELLQFMTPNCSMEEPSMYSCMNRCGEKTQIPDAPLCSCDIYCQSNRDCCLDYNSACPADAKVAKQIQENMTTKNITFDCIDIDYDKTSSDFRQIINTCPNMDTCVNADDGIMNLIPVNDNSSDVHYINRYCAICNNVSVENIIPWPSDVECEVEEELVQSIDDLMKYIDEGRCRIKLTAQARRCYSLVTDECSEDCGSDALKAMCYNSPRQIVSNHDTNFKNEFCAFCNDIPTDHFMCSLIYFSINGGGTSNGLKKFSFSLLLDIDPNKGTKIGFNVNGESLTYNCEKNGYCDNVCERGYEYRNEKCVQVYSRDTFTAKWIYSFSQPYTQALASDISFIDAFQSFVGRPLNRANLTHVVHYDGESLNCTLTAVFLIKKPVNQTALEHNTPFYEVFDAFNEIYNTYFFDSDTLKLCVESYDNVTCFDMIQQNFVNDDTVDAALGEVIEESDTLGSNSLLADSADTMGLVTIICLSISIICMITRLILQIFVPVFHTLSGKMQFSLVLALCLASSLYLVGPMLVGMMEACKTVGVLIHYFYLVTFAWMVIIALDMYLAFRSTLQAAYKGFKRFVVYSLIAWVSPGAIVGVSVALDNADIPSSYKPMYGDPVCLISNTYANLVFFAGPLALMIVFNIVFYSLTVWKLRQTWQQTAKVKSGSENHLDVYIKLFIIMGFTWILGFVAPFVGSDFVWYVFILLNALQGAFIFVASVCTKRVLKSLKCLKQLTRNPTSSSIIRTTSTTKNQSTTKF</sequence>
<keyword evidence="3 6" id="KW-1133">Transmembrane helix</keyword>
<evidence type="ECO:0000256" key="5">
    <source>
        <dbReference type="ARBA" id="ARBA00023157"/>
    </source>
</evidence>
<comment type="caution">
    <text evidence="10">The sequence shown here is derived from an EMBL/GenBank/DDBJ whole genome shotgun (WGS) entry which is preliminary data.</text>
</comment>
<accession>A0A8S4PWD0</accession>
<dbReference type="PROSITE" id="PS00524">
    <property type="entry name" value="SMB_1"/>
    <property type="match status" value="1"/>
</dbReference>
<dbReference type="InterPro" id="IPR000832">
    <property type="entry name" value="GPCR_2_secretin-like"/>
</dbReference>
<dbReference type="GO" id="GO:0004930">
    <property type="term" value="F:G protein-coupled receptor activity"/>
    <property type="evidence" value="ECO:0007669"/>
    <property type="project" value="InterPro"/>
</dbReference>
<feature type="chain" id="PRO_5035712536" description="G-protein coupled receptor Mth2" evidence="7">
    <location>
        <begin position="25"/>
        <end position="882"/>
    </location>
</feature>
<dbReference type="Gene3D" id="1.20.1070.10">
    <property type="entry name" value="Rhodopsin 7-helix transmembrane proteins"/>
    <property type="match status" value="1"/>
</dbReference>
<feature type="transmembrane region" description="Helical" evidence="6">
    <location>
        <begin position="824"/>
        <end position="844"/>
    </location>
</feature>
<dbReference type="SUPFAM" id="SSF81321">
    <property type="entry name" value="Family A G protein-coupled receptor-like"/>
    <property type="match status" value="1"/>
</dbReference>
<dbReference type="PANTHER" id="PTHR45902:SF1">
    <property type="entry name" value="LATROPHILIN RECEPTOR-LIKE PROTEIN A"/>
    <property type="match status" value="1"/>
</dbReference>
<gene>
    <name evidence="10" type="ORF">OFUS_LOCUS21828</name>
</gene>